<evidence type="ECO:0000256" key="5">
    <source>
        <dbReference type="ARBA" id="ARBA00022741"/>
    </source>
</evidence>
<keyword evidence="15" id="KW-1185">Reference proteome</keyword>
<evidence type="ECO:0000256" key="10">
    <source>
        <dbReference type="ARBA" id="ARBA00047428"/>
    </source>
</evidence>
<dbReference type="InParanoid" id="A0A1I4DFJ8"/>
<keyword evidence="6" id="KW-0418">Kinase</keyword>
<dbReference type="SUPFAM" id="SSF53613">
    <property type="entry name" value="Ribokinase-like"/>
    <property type="match status" value="1"/>
</dbReference>
<dbReference type="InterPro" id="IPR011914">
    <property type="entry name" value="RfaE_dom_II"/>
</dbReference>
<dbReference type="GO" id="GO:0016773">
    <property type="term" value="F:phosphotransferase activity, alcohol group as acceptor"/>
    <property type="evidence" value="ECO:0007669"/>
    <property type="project" value="InterPro"/>
</dbReference>
<dbReference type="UniPathway" id="UPA00958"/>
<dbReference type="Gene3D" id="3.40.1190.20">
    <property type="match status" value="1"/>
</dbReference>
<gene>
    <name evidence="14" type="ORF">SAMN04488085_104320</name>
</gene>
<proteinExistence type="predicted"/>
<dbReference type="NCBIfam" id="TIGR02199">
    <property type="entry name" value="rfaE_dom_II"/>
    <property type="match status" value="1"/>
</dbReference>
<evidence type="ECO:0000313" key="15">
    <source>
        <dbReference type="Proteomes" id="UP000199152"/>
    </source>
</evidence>
<dbReference type="InterPro" id="IPR004821">
    <property type="entry name" value="Cyt_trans-like"/>
</dbReference>
<keyword evidence="3" id="KW-0808">Transferase</keyword>
<dbReference type="InterPro" id="IPR002173">
    <property type="entry name" value="Carboh/pur_kinase_PfkB_CS"/>
</dbReference>
<dbReference type="OrthoDB" id="9802794at2"/>
<dbReference type="Proteomes" id="UP000199152">
    <property type="component" value="Unassembled WGS sequence"/>
</dbReference>
<dbReference type="Gene3D" id="3.40.50.620">
    <property type="entry name" value="HUPs"/>
    <property type="match status" value="1"/>
</dbReference>
<organism evidence="14 15">
    <name type="scientific">Geodermatophilus ruber</name>
    <dbReference type="NCBI Taxonomy" id="504800"/>
    <lineage>
        <taxon>Bacteria</taxon>
        <taxon>Bacillati</taxon>
        <taxon>Actinomycetota</taxon>
        <taxon>Actinomycetes</taxon>
        <taxon>Geodermatophilales</taxon>
        <taxon>Geodermatophilaceae</taxon>
        <taxon>Geodermatophilus</taxon>
    </lineage>
</organism>
<dbReference type="PANTHER" id="PTHR43793">
    <property type="entry name" value="FAD SYNTHASE"/>
    <property type="match status" value="1"/>
</dbReference>
<keyword evidence="9" id="KW-0119">Carbohydrate metabolism</keyword>
<dbReference type="GO" id="GO:0009244">
    <property type="term" value="P:lipopolysaccharide core region biosynthetic process"/>
    <property type="evidence" value="ECO:0007669"/>
    <property type="project" value="UniProtKB-UniPathway"/>
</dbReference>
<keyword evidence="5" id="KW-0547">Nucleotide-binding</keyword>
<dbReference type="GO" id="GO:0016779">
    <property type="term" value="F:nucleotidyltransferase activity"/>
    <property type="evidence" value="ECO:0007669"/>
    <property type="project" value="UniProtKB-KW"/>
</dbReference>
<dbReference type="InterPro" id="IPR011611">
    <property type="entry name" value="PfkB_dom"/>
</dbReference>
<dbReference type="GO" id="GO:0016301">
    <property type="term" value="F:kinase activity"/>
    <property type="evidence" value="ECO:0007669"/>
    <property type="project" value="UniProtKB-KW"/>
</dbReference>
<dbReference type="STRING" id="504800.SAMN04488085_104320"/>
<dbReference type="InterPro" id="IPR029056">
    <property type="entry name" value="Ribokinase-like"/>
</dbReference>
<comment type="catalytic activity">
    <reaction evidence="10">
        <text>D-glycero-beta-D-manno-heptose 1-phosphate + ATP + H(+) = ADP-D-glycero-beta-D-manno-heptose + diphosphate</text>
        <dbReference type="Rhea" id="RHEA:27465"/>
        <dbReference type="ChEBI" id="CHEBI:15378"/>
        <dbReference type="ChEBI" id="CHEBI:30616"/>
        <dbReference type="ChEBI" id="CHEBI:33019"/>
        <dbReference type="ChEBI" id="CHEBI:59967"/>
        <dbReference type="ChEBI" id="CHEBI:61593"/>
        <dbReference type="EC" id="2.7.7.70"/>
    </reaction>
</comment>
<dbReference type="PROSITE" id="PS00584">
    <property type="entry name" value="PFKB_KINASES_2"/>
    <property type="match status" value="1"/>
</dbReference>
<evidence type="ECO:0000256" key="2">
    <source>
        <dbReference type="ARBA" id="ARBA00012519"/>
    </source>
</evidence>
<feature type="region of interest" description="Disordered" evidence="11">
    <location>
        <begin position="457"/>
        <end position="497"/>
    </location>
</feature>
<keyword evidence="8" id="KW-0511">Multifunctional enzyme</keyword>
<evidence type="ECO:0000256" key="11">
    <source>
        <dbReference type="SAM" id="MobiDB-lite"/>
    </source>
</evidence>
<dbReference type="InterPro" id="IPR050385">
    <property type="entry name" value="Archaeal_FAD_synthase"/>
</dbReference>
<name>A0A1I4DFJ8_9ACTN</name>
<sequence>MSRGALVVVGDALLDVDLVGTASRLTPDAPVPVVEDVETRERPGGAALAAVIAAGLTGREVVLVAPMAPDEGAGHLRALLDGRVRLVPIPATGGTAVKRRVRVGGHSVVRIDSGEPVATLGALPAEAAAAIREAAAVLVADYGRGTTAAPDVRAALAGAGGPIVWDPHPRGADPVPSVRLVTPNAAEAARVAAAAGADVPGDGLVAIGTRAETLIRHWGVGAVAVTLGSRGALLTYGQGAPMLVPAVPVSGGDPCGAGDAFAAAAAFALAEGAVTGEAVAAAVAAASAFVGRGGASGWDAAPVRAPNVVAEPGVDGVIARVRAAGGTVVATGGCFDLLHAGHVATLRAARGLGDCLVVCVNSDDSVRRLKGPSRPLVTAADRARVLEALECVDAVVVFDEDTPAEVLDRLRPDVWAKGGDYAGAELPEAAVLRRWGGQAVVLPYLDGHSTTALVERSRSKAPQKDLAAPHHPHARGGTLHRGLQTLRKLSAGPGTGP</sequence>
<keyword evidence="4" id="KW-0548">Nucleotidyltransferase</keyword>
<accession>A0A1I4DFJ8</accession>
<keyword evidence="7" id="KW-0067">ATP-binding</keyword>
<feature type="domain" description="Cytidyltransferase-like" evidence="13">
    <location>
        <begin position="331"/>
        <end position="435"/>
    </location>
</feature>
<evidence type="ECO:0000259" key="13">
    <source>
        <dbReference type="Pfam" id="PF01467"/>
    </source>
</evidence>
<evidence type="ECO:0000256" key="3">
    <source>
        <dbReference type="ARBA" id="ARBA00022679"/>
    </source>
</evidence>
<dbReference type="Pfam" id="PF01467">
    <property type="entry name" value="CTP_transf_like"/>
    <property type="match status" value="1"/>
</dbReference>
<evidence type="ECO:0000256" key="7">
    <source>
        <dbReference type="ARBA" id="ARBA00022840"/>
    </source>
</evidence>
<evidence type="ECO:0000256" key="8">
    <source>
        <dbReference type="ARBA" id="ARBA00023268"/>
    </source>
</evidence>
<evidence type="ECO:0000256" key="4">
    <source>
        <dbReference type="ARBA" id="ARBA00022695"/>
    </source>
</evidence>
<evidence type="ECO:0000313" key="14">
    <source>
        <dbReference type="EMBL" id="SFK91207.1"/>
    </source>
</evidence>
<evidence type="ECO:0000256" key="1">
    <source>
        <dbReference type="ARBA" id="ARBA00004713"/>
    </source>
</evidence>
<dbReference type="NCBIfam" id="TIGR00125">
    <property type="entry name" value="cyt_tran_rel"/>
    <property type="match status" value="1"/>
</dbReference>
<dbReference type="Pfam" id="PF00294">
    <property type="entry name" value="PfkB"/>
    <property type="match status" value="1"/>
</dbReference>
<dbReference type="InterPro" id="IPR014729">
    <property type="entry name" value="Rossmann-like_a/b/a_fold"/>
</dbReference>
<comment type="pathway">
    <text evidence="1">Bacterial outer membrane biogenesis; LPS core biosynthesis.</text>
</comment>
<dbReference type="EMBL" id="FOSW01000004">
    <property type="protein sequence ID" value="SFK91207.1"/>
    <property type="molecule type" value="Genomic_DNA"/>
</dbReference>
<reference evidence="14 15" key="1">
    <citation type="submission" date="2016-10" db="EMBL/GenBank/DDBJ databases">
        <authorList>
            <person name="de Groot N.N."/>
        </authorList>
    </citation>
    <scope>NUCLEOTIDE SEQUENCE [LARGE SCALE GENOMIC DNA]</scope>
    <source>
        <strain evidence="14 15">DSM 45317</strain>
    </source>
</reference>
<dbReference type="RefSeq" id="WP_091323412.1">
    <property type="nucleotide sequence ID" value="NZ_FOSW01000004.1"/>
</dbReference>
<dbReference type="EC" id="2.7.7.70" evidence="2"/>
<dbReference type="GO" id="GO:0005524">
    <property type="term" value="F:ATP binding"/>
    <property type="evidence" value="ECO:0007669"/>
    <property type="project" value="UniProtKB-KW"/>
</dbReference>
<protein>
    <recommendedName>
        <fullName evidence="2">D-glycero-beta-D-manno-heptose 1-phosphate adenylyltransferase</fullName>
        <ecNumber evidence="2">2.7.7.70</ecNumber>
    </recommendedName>
</protein>
<evidence type="ECO:0000256" key="9">
    <source>
        <dbReference type="ARBA" id="ARBA00023277"/>
    </source>
</evidence>
<evidence type="ECO:0000256" key="6">
    <source>
        <dbReference type="ARBA" id="ARBA00022777"/>
    </source>
</evidence>
<feature type="domain" description="Carbohydrate kinase PfkB" evidence="12">
    <location>
        <begin position="6"/>
        <end position="296"/>
    </location>
</feature>
<evidence type="ECO:0000259" key="12">
    <source>
        <dbReference type="Pfam" id="PF00294"/>
    </source>
</evidence>
<dbReference type="SUPFAM" id="SSF52374">
    <property type="entry name" value="Nucleotidylyl transferase"/>
    <property type="match status" value="1"/>
</dbReference>
<dbReference type="AlphaFoldDB" id="A0A1I4DFJ8"/>
<dbReference type="PANTHER" id="PTHR43793:SF2">
    <property type="entry name" value="BIFUNCTIONAL PROTEIN HLDE"/>
    <property type="match status" value="1"/>
</dbReference>